<dbReference type="EMBL" id="HG001716">
    <property type="protein sequence ID" value="CDF35053.1"/>
    <property type="molecule type" value="Genomic_DNA"/>
</dbReference>
<dbReference type="GO" id="GO:0006598">
    <property type="term" value="P:polyamine catabolic process"/>
    <property type="evidence" value="ECO:0007669"/>
    <property type="project" value="TreeGrafter"/>
</dbReference>
<gene>
    <name evidence="3" type="ORF">CHC_T00003381001</name>
</gene>
<dbReference type="InterPro" id="IPR036188">
    <property type="entry name" value="FAD/NAD-bd_sf"/>
</dbReference>
<dbReference type="InterPro" id="IPR050281">
    <property type="entry name" value="Flavin_monoamine_oxidase"/>
</dbReference>
<dbReference type="OrthoDB" id="5046242at2759"/>
<evidence type="ECO:0000259" key="2">
    <source>
        <dbReference type="Pfam" id="PF01593"/>
    </source>
</evidence>
<dbReference type="SUPFAM" id="SSF51905">
    <property type="entry name" value="FAD/NAD(P)-binding domain"/>
    <property type="match status" value="1"/>
</dbReference>
<dbReference type="PhylomeDB" id="R7QBB9"/>
<dbReference type="SUPFAM" id="SSF54373">
    <property type="entry name" value="FAD-linked reductases, C-terminal domain"/>
    <property type="match status" value="1"/>
</dbReference>
<sequence>MFSRILLCFCVLLCLIELIFAAVVSSPVLIIGAGTAGATVALELSKQSIPFILFEATDRVGGRLRREPLGGGLSVELGGMSLQGFRRGVPFHDFVRKFVGLKAVAADYDDVYFVSNGTLVPDKIADQAWTLSEKALASAYRLQGKYDMDIRSAVEFSGIDIRSPIETAAWRFEIDFEYAVGAEAVSLNGLSPIFAPDAPRSRDRFVTDQRGYGYAVEVILQMAGVKDTTRSNDKLRLNTPVDTVRYSEESAQVVLRNGEIYNGSAVVSTVSAGVLKEALLREPPSASRLNFDPPLRRRKRLAIAKIVMGDYMKIFVQFKEPVFTDEDPLFLIPLSCDIDGFLKVQNLNKRGYFPAENIVLVTSTDEYSRELECESKEKVLRDVLHYLSAAAGKVLSESDVIGLVASNFRRKPFFKGSFSVRAPSVTDDDIKQFNKPVNSLFFAGEAHRMGEGLNGYVHGAWDSAVDTTKQLIEFVANRK</sequence>
<dbReference type="Proteomes" id="UP000012073">
    <property type="component" value="Unassembled WGS sequence"/>
</dbReference>
<dbReference type="KEGG" id="ccp:CHC_T00003381001"/>
<name>R7QBB9_CHOCR</name>
<dbReference type="OMA" id="YSFRSTY"/>
<dbReference type="GO" id="GO:0016491">
    <property type="term" value="F:oxidoreductase activity"/>
    <property type="evidence" value="ECO:0007669"/>
    <property type="project" value="InterPro"/>
</dbReference>
<protein>
    <recommendedName>
        <fullName evidence="2">Amine oxidase domain-containing protein</fullName>
    </recommendedName>
</protein>
<organism evidence="3 4">
    <name type="scientific">Chondrus crispus</name>
    <name type="common">Carrageen Irish moss</name>
    <name type="synonym">Polymorpha crispa</name>
    <dbReference type="NCBI Taxonomy" id="2769"/>
    <lineage>
        <taxon>Eukaryota</taxon>
        <taxon>Rhodophyta</taxon>
        <taxon>Florideophyceae</taxon>
        <taxon>Rhodymeniophycidae</taxon>
        <taxon>Gigartinales</taxon>
        <taxon>Gigartinaceae</taxon>
        <taxon>Chondrus</taxon>
    </lineage>
</organism>
<feature type="domain" description="Amine oxidase" evidence="2">
    <location>
        <begin position="36"/>
        <end position="468"/>
    </location>
</feature>
<dbReference type="InterPro" id="IPR002937">
    <property type="entry name" value="Amino_oxidase"/>
</dbReference>
<evidence type="ECO:0000313" key="4">
    <source>
        <dbReference type="Proteomes" id="UP000012073"/>
    </source>
</evidence>
<dbReference type="PANTHER" id="PTHR10742">
    <property type="entry name" value="FLAVIN MONOAMINE OXIDASE"/>
    <property type="match status" value="1"/>
</dbReference>
<dbReference type="Gene3D" id="3.90.660.10">
    <property type="match status" value="1"/>
</dbReference>
<dbReference type="Pfam" id="PF01593">
    <property type="entry name" value="Amino_oxidase"/>
    <property type="match status" value="1"/>
</dbReference>
<dbReference type="GeneID" id="17322588"/>
<accession>R7QBB9</accession>
<dbReference type="PANTHER" id="PTHR10742:SF313">
    <property type="entry name" value="AMINE OXIDASE"/>
    <property type="match status" value="1"/>
</dbReference>
<dbReference type="STRING" id="2769.R7QBB9"/>
<dbReference type="AlphaFoldDB" id="R7QBB9"/>
<dbReference type="Gene3D" id="3.50.50.60">
    <property type="entry name" value="FAD/NAD(P)-binding domain"/>
    <property type="match status" value="1"/>
</dbReference>
<keyword evidence="4" id="KW-1185">Reference proteome</keyword>
<keyword evidence="1" id="KW-0732">Signal</keyword>
<feature type="signal peptide" evidence="1">
    <location>
        <begin position="1"/>
        <end position="21"/>
    </location>
</feature>
<evidence type="ECO:0000256" key="1">
    <source>
        <dbReference type="SAM" id="SignalP"/>
    </source>
</evidence>
<dbReference type="Gramene" id="CDF35053">
    <property type="protein sequence ID" value="CDF35053"/>
    <property type="gene ID" value="CHC_T00003381001"/>
</dbReference>
<feature type="chain" id="PRO_5004443252" description="Amine oxidase domain-containing protein" evidence="1">
    <location>
        <begin position="22"/>
        <end position="479"/>
    </location>
</feature>
<evidence type="ECO:0000313" key="3">
    <source>
        <dbReference type="EMBL" id="CDF35053.1"/>
    </source>
</evidence>
<reference evidence="4" key="1">
    <citation type="journal article" date="2013" name="Proc. Natl. Acad. Sci. U.S.A.">
        <title>Genome structure and metabolic features in the red seaweed Chondrus crispus shed light on evolution of the Archaeplastida.</title>
        <authorList>
            <person name="Collen J."/>
            <person name="Porcel B."/>
            <person name="Carre W."/>
            <person name="Ball S.G."/>
            <person name="Chaparro C."/>
            <person name="Tonon T."/>
            <person name="Barbeyron T."/>
            <person name="Michel G."/>
            <person name="Noel B."/>
            <person name="Valentin K."/>
            <person name="Elias M."/>
            <person name="Artiguenave F."/>
            <person name="Arun A."/>
            <person name="Aury J.M."/>
            <person name="Barbosa-Neto J.F."/>
            <person name="Bothwell J.H."/>
            <person name="Bouget F.Y."/>
            <person name="Brillet L."/>
            <person name="Cabello-Hurtado F."/>
            <person name="Capella-Gutierrez S."/>
            <person name="Charrier B."/>
            <person name="Cladiere L."/>
            <person name="Cock J.M."/>
            <person name="Coelho S.M."/>
            <person name="Colleoni C."/>
            <person name="Czjzek M."/>
            <person name="Da Silva C."/>
            <person name="Delage L."/>
            <person name="Denoeud F."/>
            <person name="Deschamps P."/>
            <person name="Dittami S.M."/>
            <person name="Gabaldon T."/>
            <person name="Gachon C.M."/>
            <person name="Groisillier A."/>
            <person name="Herve C."/>
            <person name="Jabbari K."/>
            <person name="Katinka M."/>
            <person name="Kloareg B."/>
            <person name="Kowalczyk N."/>
            <person name="Labadie K."/>
            <person name="Leblanc C."/>
            <person name="Lopez P.J."/>
            <person name="McLachlan D.H."/>
            <person name="Meslet-Cladiere L."/>
            <person name="Moustafa A."/>
            <person name="Nehr Z."/>
            <person name="Nyvall Collen P."/>
            <person name="Panaud O."/>
            <person name="Partensky F."/>
            <person name="Poulain J."/>
            <person name="Rensing S.A."/>
            <person name="Rousvoal S."/>
            <person name="Samson G."/>
            <person name="Symeonidi A."/>
            <person name="Weissenbach J."/>
            <person name="Zambounis A."/>
            <person name="Wincker P."/>
            <person name="Boyen C."/>
        </authorList>
    </citation>
    <scope>NUCLEOTIDE SEQUENCE [LARGE SCALE GENOMIC DNA]</scope>
    <source>
        <strain evidence="4">cv. Stackhouse</strain>
    </source>
</reference>
<dbReference type="RefSeq" id="XP_005714872.1">
    <property type="nucleotide sequence ID" value="XM_005714815.1"/>
</dbReference>
<proteinExistence type="predicted"/>